<proteinExistence type="predicted"/>
<dbReference type="EMBL" id="GG738847">
    <property type="protein sequence ID" value="EFC49489.1"/>
    <property type="molecule type" value="Genomic_DNA"/>
</dbReference>
<dbReference type="GeneID" id="8855295"/>
<feature type="compositionally biased region" description="Acidic residues" evidence="1">
    <location>
        <begin position="150"/>
        <end position="162"/>
    </location>
</feature>
<organism evidence="3">
    <name type="scientific">Naegleria gruberi</name>
    <name type="common">Amoeba</name>
    <dbReference type="NCBI Taxonomy" id="5762"/>
    <lineage>
        <taxon>Eukaryota</taxon>
        <taxon>Discoba</taxon>
        <taxon>Heterolobosea</taxon>
        <taxon>Tetramitia</taxon>
        <taxon>Eutetramitia</taxon>
        <taxon>Vahlkampfiidae</taxon>
        <taxon>Naegleria</taxon>
    </lineage>
</organism>
<dbReference type="InParanoid" id="D2V095"/>
<dbReference type="KEGG" id="ngr:NAEGRDRAFT_78016"/>
<feature type="region of interest" description="Disordered" evidence="1">
    <location>
        <begin position="150"/>
        <end position="191"/>
    </location>
</feature>
<feature type="compositionally biased region" description="Polar residues" evidence="1">
    <location>
        <begin position="165"/>
        <end position="178"/>
    </location>
</feature>
<dbReference type="AlphaFoldDB" id="D2V095"/>
<evidence type="ECO:0000313" key="2">
    <source>
        <dbReference type="EMBL" id="EFC49489.1"/>
    </source>
</evidence>
<reference evidence="2 3" key="1">
    <citation type="journal article" date="2010" name="Cell">
        <title>The genome of Naegleria gruberi illuminates early eukaryotic versatility.</title>
        <authorList>
            <person name="Fritz-Laylin L.K."/>
            <person name="Prochnik S.E."/>
            <person name="Ginger M.L."/>
            <person name="Dacks J.B."/>
            <person name="Carpenter M.L."/>
            <person name="Field M.C."/>
            <person name="Kuo A."/>
            <person name="Paredez A."/>
            <person name="Chapman J."/>
            <person name="Pham J."/>
            <person name="Shu S."/>
            <person name="Neupane R."/>
            <person name="Cipriano M."/>
            <person name="Mancuso J."/>
            <person name="Tu H."/>
            <person name="Salamov A."/>
            <person name="Lindquist E."/>
            <person name="Shapiro H."/>
            <person name="Lucas S."/>
            <person name="Grigoriev I.V."/>
            <person name="Cande W.Z."/>
            <person name="Fulton C."/>
            <person name="Rokhsar D.S."/>
            <person name="Dawson S.C."/>
        </authorList>
    </citation>
    <scope>NUCLEOTIDE SEQUENCE [LARGE SCALE GENOMIC DNA]</scope>
    <source>
        <strain evidence="2 3">NEG-M</strain>
    </source>
</reference>
<protein>
    <submittedName>
        <fullName evidence="2">Predicted protein</fullName>
    </submittedName>
</protein>
<dbReference type="Proteomes" id="UP000006671">
    <property type="component" value="Unassembled WGS sequence"/>
</dbReference>
<keyword evidence="3" id="KW-1185">Reference proteome</keyword>
<name>D2V095_NAEGR</name>
<evidence type="ECO:0000313" key="3">
    <source>
        <dbReference type="Proteomes" id="UP000006671"/>
    </source>
</evidence>
<evidence type="ECO:0000256" key="1">
    <source>
        <dbReference type="SAM" id="MobiDB-lite"/>
    </source>
</evidence>
<dbReference type="RefSeq" id="XP_002682233.1">
    <property type="nucleotide sequence ID" value="XM_002682187.1"/>
</dbReference>
<sequence>MVNEKQTDNHHDSEKDHKLIYQHHHHVAFNINPPTEDEKNNQANSTTIDDHSSENNLLPKMLLLQHNHHHLHHHLEEHMSTDATDVTSTDDFTESTVNGHSHDESAQDVAMHRIEQVAERFANVTKKKSKKALKLLTESPFNIFKEIMDEEEEQSSGEEDLENNIPKTVSHSRTQSIESLPKEEIIEENGVTINQTIPNAVGDSKEQNPESKALDESTHLKILFFQIMSPKYL</sequence>
<gene>
    <name evidence="2" type="ORF">NAEGRDRAFT_78016</name>
</gene>
<feature type="region of interest" description="Disordered" evidence="1">
    <location>
        <begin position="30"/>
        <end position="53"/>
    </location>
</feature>
<dbReference type="VEuPathDB" id="AmoebaDB:NAEGRDRAFT_78016"/>
<accession>D2V095</accession>